<reference evidence="10" key="1">
    <citation type="submission" date="2005-10" db="EMBL/GenBank/DDBJ databases">
        <authorList>
            <person name="Loftus B.J."/>
            <person name="Nene V.M."/>
            <person name="Hannick L.I."/>
            <person name="Bidwell S."/>
            <person name="Haas B."/>
            <person name="Amedeo P."/>
            <person name="Orvis J."/>
            <person name="Wortman J.R."/>
            <person name="White O.R."/>
            <person name="Salzberg S."/>
            <person name="Shumway M."/>
            <person name="Koo H."/>
            <person name="Zhao Y."/>
            <person name="Holmes M."/>
            <person name="Miller J."/>
            <person name="Schatz M."/>
            <person name="Pop M."/>
            <person name="Pai G."/>
            <person name="Utterback T."/>
            <person name="Rogers Y.-H."/>
            <person name="Kravitz S."/>
            <person name="Fraser C.M."/>
        </authorList>
    </citation>
    <scope>NUCLEOTIDE SEQUENCE</scope>
    <source>
        <strain evidence="10">Liverpool</strain>
    </source>
</reference>
<accession>A0A1S4F7T5</accession>
<protein>
    <recommendedName>
        <fullName evidence="3">Transmembrane protein 186</fullName>
    </recommendedName>
</protein>
<comment type="subcellular location">
    <subcellularLocation>
        <location evidence="1">Mitochondrion inner membrane</location>
        <topology evidence="1">Multi-pass membrane protein</topology>
    </subcellularLocation>
</comment>
<gene>
    <name evidence="10" type="ORF">AaeL_AAEL004511</name>
</gene>
<dbReference type="PANTHER" id="PTHR13603">
    <property type="entry name" value="TRANSMEMBRANE PROTEIN 186"/>
    <property type="match status" value="1"/>
</dbReference>
<dbReference type="InterPro" id="IPR045325">
    <property type="entry name" value="TMEM70/TMEM186/TMEM223"/>
</dbReference>
<feature type="transmembrane region" description="Helical" evidence="9">
    <location>
        <begin position="113"/>
        <end position="135"/>
    </location>
</feature>
<dbReference type="KEGG" id="aag:5564975"/>
<proteinExistence type="inferred from homology"/>
<organism evidence="10 11">
    <name type="scientific">Aedes aegypti</name>
    <name type="common">Yellowfever mosquito</name>
    <name type="synonym">Culex aegypti</name>
    <dbReference type="NCBI Taxonomy" id="7159"/>
    <lineage>
        <taxon>Eukaryota</taxon>
        <taxon>Metazoa</taxon>
        <taxon>Ecdysozoa</taxon>
        <taxon>Arthropoda</taxon>
        <taxon>Hexapoda</taxon>
        <taxon>Insecta</taxon>
        <taxon>Pterygota</taxon>
        <taxon>Neoptera</taxon>
        <taxon>Endopterygota</taxon>
        <taxon>Diptera</taxon>
        <taxon>Nematocera</taxon>
        <taxon>Culicoidea</taxon>
        <taxon>Culicidae</taxon>
        <taxon>Culicinae</taxon>
        <taxon>Aedini</taxon>
        <taxon>Aedes</taxon>
        <taxon>Stegomyia</taxon>
    </lineage>
</organism>
<evidence type="ECO:0000256" key="9">
    <source>
        <dbReference type="SAM" id="Phobius"/>
    </source>
</evidence>
<dbReference type="GO" id="GO:0005743">
    <property type="term" value="C:mitochondrial inner membrane"/>
    <property type="evidence" value="ECO:0007669"/>
    <property type="project" value="UniProtKB-SubCell"/>
</dbReference>
<reference evidence="10" key="2">
    <citation type="journal article" date="2007" name="Science">
        <title>Genome sequence of Aedes aegypti, a major arbovirus vector.</title>
        <authorList>
            <person name="Nene V."/>
            <person name="Wortman J.R."/>
            <person name="Lawson D."/>
            <person name="Haas B."/>
            <person name="Kodira C."/>
            <person name="Tu Z.J."/>
            <person name="Loftus B."/>
            <person name="Xi Z."/>
            <person name="Megy K."/>
            <person name="Grabherr M."/>
            <person name="Ren Q."/>
            <person name="Zdobnov E.M."/>
            <person name="Lobo N.F."/>
            <person name="Campbell K.S."/>
            <person name="Brown S.E."/>
            <person name="Bonaldo M.F."/>
            <person name="Zhu J."/>
            <person name="Sinkins S.P."/>
            <person name="Hogenkamp D.G."/>
            <person name="Amedeo P."/>
            <person name="Arensburger P."/>
            <person name="Atkinson P.W."/>
            <person name="Bidwell S."/>
            <person name="Biedler J."/>
            <person name="Birney E."/>
            <person name="Bruggner R.V."/>
            <person name="Costas J."/>
            <person name="Coy M.R."/>
            <person name="Crabtree J."/>
            <person name="Crawford M."/>
            <person name="Debruyn B."/>
            <person name="Decaprio D."/>
            <person name="Eiglmeier K."/>
            <person name="Eisenstadt E."/>
            <person name="El-Dorry H."/>
            <person name="Gelbart W.M."/>
            <person name="Gomes S.L."/>
            <person name="Hammond M."/>
            <person name="Hannick L.I."/>
            <person name="Hogan J.R."/>
            <person name="Holmes M.H."/>
            <person name="Jaffe D."/>
            <person name="Johnston J.S."/>
            <person name="Kennedy R.C."/>
            <person name="Koo H."/>
            <person name="Kravitz S."/>
            <person name="Kriventseva E.V."/>
            <person name="Kulp D."/>
            <person name="Labutti K."/>
            <person name="Lee E."/>
            <person name="Li S."/>
            <person name="Lovin D.D."/>
            <person name="Mao C."/>
            <person name="Mauceli E."/>
            <person name="Menck C.F."/>
            <person name="Miller J.R."/>
            <person name="Montgomery P."/>
            <person name="Mori A."/>
            <person name="Nascimento A.L."/>
            <person name="Naveira H.F."/>
            <person name="Nusbaum C."/>
            <person name="O'leary S."/>
            <person name="Orvis J."/>
            <person name="Pertea M."/>
            <person name="Quesneville H."/>
            <person name="Reidenbach K.R."/>
            <person name="Rogers Y.H."/>
            <person name="Roth C.W."/>
            <person name="Schneider J.R."/>
            <person name="Schatz M."/>
            <person name="Shumway M."/>
            <person name="Stanke M."/>
            <person name="Stinson E.O."/>
            <person name="Tubio J.M."/>
            <person name="Vanzee J.P."/>
            <person name="Verjovski-Almeida S."/>
            <person name="Werner D."/>
            <person name="White O."/>
            <person name="Wyder S."/>
            <person name="Zeng Q."/>
            <person name="Zhao Q."/>
            <person name="Zhao Y."/>
            <person name="Hill C.A."/>
            <person name="Raikhel A.S."/>
            <person name="Soares M.B."/>
            <person name="Knudson D.L."/>
            <person name="Lee N.H."/>
            <person name="Galagan J."/>
            <person name="Salzberg S.L."/>
            <person name="Paulsen I.T."/>
            <person name="Dimopoulos G."/>
            <person name="Collins F.H."/>
            <person name="Birren B."/>
            <person name="Fraser-Liggett C.M."/>
            <person name="Severson D.W."/>
        </authorList>
    </citation>
    <scope>NUCLEOTIDE SEQUENCE [LARGE SCALE GENOMIC DNA]</scope>
    <source>
        <strain evidence="10">Liverpool</strain>
    </source>
</reference>
<dbReference type="InterPro" id="IPR026571">
    <property type="entry name" value="Tmem186"/>
</dbReference>
<dbReference type="Proteomes" id="UP000682892">
    <property type="component" value="Chromosome 2"/>
</dbReference>
<keyword evidence="8 9" id="KW-0472">Membrane</keyword>
<evidence type="ECO:0000256" key="1">
    <source>
        <dbReference type="ARBA" id="ARBA00004448"/>
    </source>
</evidence>
<evidence type="ECO:0000313" key="11">
    <source>
        <dbReference type="Proteomes" id="UP000682892"/>
    </source>
</evidence>
<comment type="similarity">
    <text evidence="2">Belongs to the TMEM186 family.</text>
</comment>
<evidence type="ECO:0000256" key="7">
    <source>
        <dbReference type="ARBA" id="ARBA00023128"/>
    </source>
</evidence>
<feature type="transmembrane region" description="Helical" evidence="9">
    <location>
        <begin position="88"/>
        <end position="107"/>
    </location>
</feature>
<dbReference type="OrthoDB" id="6147888at2759"/>
<dbReference type="PANTHER" id="PTHR13603:SF1">
    <property type="entry name" value="TRANSMEMBRANE PROTEIN 186"/>
    <property type="match status" value="1"/>
</dbReference>
<keyword evidence="7" id="KW-0496">Mitochondrion</keyword>
<dbReference type="EMBL" id="CH477307">
    <property type="protein sequence ID" value="EAT44080.1"/>
    <property type="molecule type" value="Genomic_DNA"/>
</dbReference>
<evidence type="ECO:0000256" key="2">
    <source>
        <dbReference type="ARBA" id="ARBA00007020"/>
    </source>
</evidence>
<evidence type="ECO:0000256" key="3">
    <source>
        <dbReference type="ARBA" id="ARBA00014604"/>
    </source>
</evidence>
<reference evidence="10" key="3">
    <citation type="submission" date="2012-09" db="EMBL/GenBank/DDBJ databases">
        <authorList>
            <consortium name="VectorBase"/>
        </authorList>
    </citation>
    <scope>NUCLEOTIDE SEQUENCE</scope>
    <source>
        <strain evidence="10">Liverpool</strain>
    </source>
</reference>
<evidence type="ECO:0000256" key="8">
    <source>
        <dbReference type="ARBA" id="ARBA00023136"/>
    </source>
</evidence>
<evidence type="ECO:0000256" key="4">
    <source>
        <dbReference type="ARBA" id="ARBA00022692"/>
    </source>
</evidence>
<keyword evidence="6 9" id="KW-1133">Transmembrane helix</keyword>
<evidence type="ECO:0000256" key="6">
    <source>
        <dbReference type="ARBA" id="ARBA00022989"/>
    </source>
</evidence>
<name>A0A1S4F7T5_AEDAE</name>
<keyword evidence="5" id="KW-0999">Mitochondrion inner membrane</keyword>
<sequence>MLTVLRLCPPARFSIAKGSQLFHQSPITCTARLVRHSSTKSSPEQAGNVDKVQPVVQSPAAGSAEGSWNPIFHFPGIVLTASVKRLKLYPVGVTGATVPICLGLAYADILSVTAAQICGSIGLTSTLTLLLFSYLTNNLVGYVYTDEDCKRVKISFVDFHGKRQDRIYSIDDIVPRSELGRSLLKFYFPVKNHDNGDVYRLIHKYGEVYNEQAFNKVFGRD</sequence>
<dbReference type="AlphaFoldDB" id="A0A1S4F7T5"/>
<evidence type="ECO:0000256" key="5">
    <source>
        <dbReference type="ARBA" id="ARBA00022792"/>
    </source>
</evidence>
<evidence type="ECO:0000313" key="10">
    <source>
        <dbReference type="EMBL" id="EAT44080.1"/>
    </source>
</evidence>
<dbReference type="OMA" id="MTIGDTG"/>
<keyword evidence="4 9" id="KW-0812">Transmembrane</keyword>
<dbReference type="Pfam" id="PF06979">
    <property type="entry name" value="TMEM70"/>
    <property type="match status" value="1"/>
</dbReference>